<dbReference type="PANTHER" id="PTHR43025:SF3">
    <property type="entry name" value="MONOGALACTOSYLDIACYLGLYCEROL SYNTHASE 1, CHLOROPLASTIC"/>
    <property type="match status" value="1"/>
</dbReference>
<proteinExistence type="predicted"/>
<gene>
    <name evidence="2" type="ORF">A6770_02085</name>
</gene>
<dbReference type="SUPFAM" id="SSF53756">
    <property type="entry name" value="UDP-Glycosyltransferase/glycogen phosphorylase"/>
    <property type="match status" value="1"/>
</dbReference>
<evidence type="ECO:0008006" key="4">
    <source>
        <dbReference type="Google" id="ProtNLM"/>
    </source>
</evidence>
<feature type="coiled-coil region" evidence="1">
    <location>
        <begin position="387"/>
        <end position="414"/>
    </location>
</feature>
<dbReference type="PANTHER" id="PTHR43025">
    <property type="entry name" value="MONOGALACTOSYLDIACYLGLYCEROL SYNTHASE"/>
    <property type="match status" value="1"/>
</dbReference>
<dbReference type="Gene3D" id="3.40.50.2000">
    <property type="entry name" value="Glycogen Phosphorylase B"/>
    <property type="match status" value="1"/>
</dbReference>
<evidence type="ECO:0000313" key="3">
    <source>
        <dbReference type="Proteomes" id="UP000252107"/>
    </source>
</evidence>
<organism evidence="2 3">
    <name type="scientific">Nostoc minutum NIES-26</name>
    <dbReference type="NCBI Taxonomy" id="1844469"/>
    <lineage>
        <taxon>Bacteria</taxon>
        <taxon>Bacillati</taxon>
        <taxon>Cyanobacteriota</taxon>
        <taxon>Cyanophyceae</taxon>
        <taxon>Nostocales</taxon>
        <taxon>Nostocaceae</taxon>
        <taxon>Nostoc</taxon>
    </lineage>
</organism>
<evidence type="ECO:0000256" key="1">
    <source>
        <dbReference type="SAM" id="Coils"/>
    </source>
</evidence>
<dbReference type="EMBL" id="LXQD01000306">
    <property type="protein sequence ID" value="RCJ26983.1"/>
    <property type="molecule type" value="Genomic_DNA"/>
</dbReference>
<dbReference type="InterPro" id="IPR050519">
    <property type="entry name" value="Glycosyltransf_28_UgtP"/>
</dbReference>
<comment type="caution">
    <text evidence="2">The sequence shown here is derived from an EMBL/GenBank/DDBJ whole genome shotgun (WGS) entry which is preliminary data.</text>
</comment>
<evidence type="ECO:0000313" key="2">
    <source>
        <dbReference type="EMBL" id="RCJ26983.1"/>
    </source>
</evidence>
<keyword evidence="3" id="KW-1185">Reference proteome</keyword>
<keyword evidence="1" id="KW-0175">Coiled coil</keyword>
<protein>
    <recommendedName>
        <fullName evidence="4">Glycosyl transferase family 28 C-terminal domain-containing protein</fullName>
    </recommendedName>
</protein>
<accession>A0A367QUI7</accession>
<name>A0A367QUI7_9NOSO</name>
<sequence>MSDAAKIKILIVYERSGMGHEIMANILAEEILQDDRFETLRYTITELLQDPLSELLTKAWVSAWNFFICHNWIELADILINYLMRLILLPIGEVSSVAAMHQTLDQIAPDILICTADTAGKCLGSWAKEKQIPFFLVITDLSVFIDLVSPDATHICYFPETVNAVQSFPFKLTYWSYELTRSSSLSEQIQFISRYLYDFVICYPQNRIYRNIDRDYKPQNQARCQVIGPLREAKHFKIRERKKLRDRFELCSNDTCILIVSGSFGGNFCTKYLKYLQSLFLDSLVVIVACGRDEKLRIKIEQIAGKKQNFQVRTPTVRETRTLGFVNNLDEWMSAVDIILARPSAGILLEAMLARTPLLLPRQAAANDRGAISFVEKYQLGECFTGRQDLNLKIRRMLDEKELYQNQIDALLKNYSSTFEEQSATLCRILLRSLES</sequence>
<dbReference type="Proteomes" id="UP000252107">
    <property type="component" value="Unassembled WGS sequence"/>
</dbReference>
<dbReference type="AlphaFoldDB" id="A0A367QUI7"/>
<reference evidence="2" key="1">
    <citation type="submission" date="2016-04" db="EMBL/GenBank/DDBJ databases">
        <authorList>
            <person name="Tabuchi Yagui T.R."/>
        </authorList>
    </citation>
    <scope>NUCLEOTIDE SEQUENCE [LARGE SCALE GENOMIC DNA]</scope>
    <source>
        <strain evidence="2">NIES-26</strain>
    </source>
</reference>